<dbReference type="AlphaFoldDB" id="A0A6J6QAQ4"/>
<feature type="domain" description="Amidohydrolase 3" evidence="1">
    <location>
        <begin position="430"/>
        <end position="502"/>
    </location>
</feature>
<dbReference type="InterPro" id="IPR013108">
    <property type="entry name" value="Amidohydro_3"/>
</dbReference>
<reference evidence="2" key="1">
    <citation type="submission" date="2020-05" db="EMBL/GenBank/DDBJ databases">
        <authorList>
            <person name="Chiriac C."/>
            <person name="Salcher M."/>
            <person name="Ghai R."/>
            <person name="Kavagutti S V."/>
        </authorList>
    </citation>
    <scope>NUCLEOTIDE SEQUENCE</scope>
</reference>
<dbReference type="SUPFAM" id="SSF51338">
    <property type="entry name" value="Composite domain of metallo-dependent hydrolases"/>
    <property type="match status" value="1"/>
</dbReference>
<protein>
    <submittedName>
        <fullName evidence="2">Unannotated protein</fullName>
    </submittedName>
</protein>
<accession>A0A6J6QAQ4</accession>
<dbReference type="InterPro" id="IPR050378">
    <property type="entry name" value="Metallo-dep_Hydrolases_sf"/>
</dbReference>
<dbReference type="InterPro" id="IPR011059">
    <property type="entry name" value="Metal-dep_hydrolase_composite"/>
</dbReference>
<dbReference type="Pfam" id="PF07969">
    <property type="entry name" value="Amidohydro_3"/>
    <property type="match status" value="2"/>
</dbReference>
<dbReference type="PANTHER" id="PTHR11647:SF1">
    <property type="entry name" value="COLLAPSIN RESPONSE MEDIATOR PROTEIN"/>
    <property type="match status" value="1"/>
</dbReference>
<feature type="domain" description="Amidohydrolase 3" evidence="1">
    <location>
        <begin position="46"/>
        <end position="297"/>
    </location>
</feature>
<dbReference type="InterPro" id="IPR032466">
    <property type="entry name" value="Metal_Hydrolase"/>
</dbReference>
<dbReference type="PANTHER" id="PTHR11647">
    <property type="entry name" value="HYDRANTOINASE/DIHYDROPYRIMIDINASE FAMILY MEMBER"/>
    <property type="match status" value="1"/>
</dbReference>
<dbReference type="EMBL" id="CAEZXP010000006">
    <property type="protein sequence ID" value="CAB4705888.1"/>
    <property type="molecule type" value="Genomic_DNA"/>
</dbReference>
<evidence type="ECO:0000259" key="1">
    <source>
        <dbReference type="Pfam" id="PF07969"/>
    </source>
</evidence>
<dbReference type="SUPFAM" id="SSF51556">
    <property type="entry name" value="Metallo-dependent hydrolases"/>
    <property type="match status" value="1"/>
</dbReference>
<proteinExistence type="predicted"/>
<name>A0A6J6QAQ4_9ZZZZ</name>
<sequence length="522" mass="56736">MIPDLVLRGGMIADGTGQAPFAGDIAISEGRVVAVGEVPDTGAPELDVTGLVVAPGFIDIHSHSDYTLLVDPRAKSAIYQGVTLEVIGNCGHGCFPVRDVKLSQQAVYGYSEDIPMTWSSAGGYFERLEQAGPAVNVLSLVPNGQLRLSVLGVADRPATKAEIGEMTFLLRESLAEGAWGYSTGLEYAPEAGASEDELTALARANRAAGGWYATHTRKRDEGAAEAVAEAIRTAERADTKLQVSHLVPRNGLDEARRCAELVEAARARGLDVEFDMHTRTFGLTHLFAALPAWALSAPPAELEQILRDPIKRDQMRGHESILSAGKDWGRIVLFDNRFWPDLARRDLGSIAAERGQDVFDTIYDLLLGALEEPHKLMVIINAYSEDQQREAFAHPLCVPGSDATTMAPDGPLAEASFHGAYTWASWFYRFMVRENKLLTTAEAVHKLTGQPAARIGLRDRGHIEEGARADLAIFDPNRFSETATTYEPNQLAEGMVHVFVNGVHTLRDGELTGNRAGMVIRR</sequence>
<dbReference type="GO" id="GO:0016812">
    <property type="term" value="F:hydrolase activity, acting on carbon-nitrogen (but not peptide) bonds, in cyclic amides"/>
    <property type="evidence" value="ECO:0007669"/>
    <property type="project" value="TreeGrafter"/>
</dbReference>
<organism evidence="2">
    <name type="scientific">freshwater metagenome</name>
    <dbReference type="NCBI Taxonomy" id="449393"/>
    <lineage>
        <taxon>unclassified sequences</taxon>
        <taxon>metagenomes</taxon>
        <taxon>ecological metagenomes</taxon>
    </lineage>
</organism>
<dbReference type="GO" id="GO:0005829">
    <property type="term" value="C:cytosol"/>
    <property type="evidence" value="ECO:0007669"/>
    <property type="project" value="TreeGrafter"/>
</dbReference>
<gene>
    <name evidence="2" type="ORF">UFOPK2399_01659</name>
</gene>
<dbReference type="Gene3D" id="3.20.20.140">
    <property type="entry name" value="Metal-dependent hydrolases"/>
    <property type="match status" value="2"/>
</dbReference>
<evidence type="ECO:0000313" key="2">
    <source>
        <dbReference type="EMBL" id="CAB4705888.1"/>
    </source>
</evidence>